<dbReference type="PRINTS" id="PR00038">
    <property type="entry name" value="HTHLUXR"/>
</dbReference>
<dbReference type="InterPro" id="IPR016032">
    <property type="entry name" value="Sig_transdc_resp-reg_C-effctor"/>
</dbReference>
<dbReference type="GO" id="GO:0006355">
    <property type="term" value="P:regulation of DNA-templated transcription"/>
    <property type="evidence" value="ECO:0007669"/>
    <property type="project" value="InterPro"/>
</dbReference>
<evidence type="ECO:0000313" key="7">
    <source>
        <dbReference type="Proteomes" id="UP000270697"/>
    </source>
</evidence>
<dbReference type="CDD" id="cd06170">
    <property type="entry name" value="LuxR_C_like"/>
    <property type="match status" value="1"/>
</dbReference>
<dbReference type="SUPFAM" id="SSF46894">
    <property type="entry name" value="C-terminal effector domain of the bipartite response regulators"/>
    <property type="match status" value="1"/>
</dbReference>
<dbReference type="GO" id="GO:0005737">
    <property type="term" value="C:cytoplasm"/>
    <property type="evidence" value="ECO:0007669"/>
    <property type="project" value="TreeGrafter"/>
</dbReference>
<evidence type="ECO:0000256" key="2">
    <source>
        <dbReference type="ARBA" id="ARBA00022840"/>
    </source>
</evidence>
<dbReference type="PANTHER" id="PTHR16305">
    <property type="entry name" value="TESTICULAR SOLUBLE ADENYLYL CYCLASE"/>
    <property type="match status" value="1"/>
</dbReference>
<protein>
    <submittedName>
        <fullName evidence="4">Regulatory LuxR family protein</fullName>
    </submittedName>
    <submittedName>
        <fullName evidence="5">Regulatory protein, luxR family</fullName>
    </submittedName>
</protein>
<organism evidence="5 6">
    <name type="scientific">Saccharopolyspora antimicrobica</name>
    <dbReference type="NCBI Taxonomy" id="455193"/>
    <lineage>
        <taxon>Bacteria</taxon>
        <taxon>Bacillati</taxon>
        <taxon>Actinomycetota</taxon>
        <taxon>Actinomycetes</taxon>
        <taxon>Pseudonocardiales</taxon>
        <taxon>Pseudonocardiaceae</taxon>
        <taxon>Saccharopolyspora</taxon>
    </lineage>
</organism>
<evidence type="ECO:0000313" key="4">
    <source>
        <dbReference type="EMBL" id="RKT82416.1"/>
    </source>
</evidence>
<dbReference type="GO" id="GO:0005524">
    <property type="term" value="F:ATP binding"/>
    <property type="evidence" value="ECO:0007669"/>
    <property type="project" value="UniProtKB-KW"/>
</dbReference>
<dbReference type="Gene3D" id="1.10.10.10">
    <property type="entry name" value="Winged helix-like DNA-binding domain superfamily/Winged helix DNA-binding domain"/>
    <property type="match status" value="1"/>
</dbReference>
<reference evidence="4 7" key="2">
    <citation type="submission" date="2018-10" db="EMBL/GenBank/DDBJ databases">
        <title>Sequencing the genomes of 1000 actinobacteria strains.</title>
        <authorList>
            <person name="Klenk H.-P."/>
        </authorList>
    </citation>
    <scope>NUCLEOTIDE SEQUENCE [LARGE SCALE GENOMIC DNA]</scope>
    <source>
        <strain evidence="4 7">DSM 45119</strain>
    </source>
</reference>
<dbReference type="GO" id="GO:0004016">
    <property type="term" value="F:adenylate cyclase activity"/>
    <property type="evidence" value="ECO:0007669"/>
    <property type="project" value="TreeGrafter"/>
</dbReference>
<dbReference type="GO" id="GO:0003677">
    <property type="term" value="F:DNA binding"/>
    <property type="evidence" value="ECO:0007669"/>
    <property type="project" value="InterPro"/>
</dbReference>
<dbReference type="Proteomes" id="UP000199398">
    <property type="component" value="Unassembled WGS sequence"/>
</dbReference>
<proteinExistence type="predicted"/>
<dbReference type="Pfam" id="PF00196">
    <property type="entry name" value="GerE"/>
    <property type="match status" value="1"/>
</dbReference>
<dbReference type="OrthoDB" id="3656034at2"/>
<dbReference type="PROSITE" id="PS00622">
    <property type="entry name" value="HTH_LUXR_1"/>
    <property type="match status" value="1"/>
</dbReference>
<dbReference type="Pfam" id="PF13191">
    <property type="entry name" value="AAA_16"/>
    <property type="match status" value="1"/>
</dbReference>
<keyword evidence="2" id="KW-0067">ATP-binding</keyword>
<keyword evidence="7" id="KW-1185">Reference proteome</keyword>
<dbReference type="InterPro" id="IPR000792">
    <property type="entry name" value="Tscrpt_reg_LuxR_C"/>
</dbReference>
<accession>A0A1I5HNQ2</accession>
<evidence type="ECO:0000313" key="6">
    <source>
        <dbReference type="Proteomes" id="UP000199398"/>
    </source>
</evidence>
<dbReference type="InterPro" id="IPR036388">
    <property type="entry name" value="WH-like_DNA-bd_sf"/>
</dbReference>
<evidence type="ECO:0000256" key="1">
    <source>
        <dbReference type="ARBA" id="ARBA00022741"/>
    </source>
</evidence>
<evidence type="ECO:0000313" key="5">
    <source>
        <dbReference type="EMBL" id="SFO49924.1"/>
    </source>
</evidence>
<evidence type="ECO:0000259" key="3">
    <source>
        <dbReference type="PROSITE" id="PS50043"/>
    </source>
</evidence>
<reference evidence="5 6" key="1">
    <citation type="submission" date="2016-10" db="EMBL/GenBank/DDBJ databases">
        <authorList>
            <person name="de Groot N.N."/>
        </authorList>
    </citation>
    <scope>NUCLEOTIDE SEQUENCE [LARGE SCALE GENOMIC DNA]</scope>
    <source>
        <strain evidence="5 6">CPCC 201259</strain>
    </source>
</reference>
<dbReference type="InterPro" id="IPR027417">
    <property type="entry name" value="P-loop_NTPase"/>
</dbReference>
<feature type="domain" description="HTH luxR-type" evidence="3">
    <location>
        <begin position="814"/>
        <end position="879"/>
    </location>
</feature>
<dbReference type="PANTHER" id="PTHR16305:SF35">
    <property type="entry name" value="TRANSCRIPTIONAL ACTIVATOR DOMAIN"/>
    <property type="match status" value="1"/>
</dbReference>
<dbReference type="SMART" id="SM00421">
    <property type="entry name" value="HTH_LUXR"/>
    <property type="match status" value="1"/>
</dbReference>
<dbReference type="AlphaFoldDB" id="A0A1I5HNQ2"/>
<dbReference type="PROSITE" id="PS50043">
    <property type="entry name" value="HTH_LUXR_2"/>
    <property type="match status" value="1"/>
</dbReference>
<dbReference type="InterPro" id="IPR041664">
    <property type="entry name" value="AAA_16"/>
</dbReference>
<keyword evidence="1" id="KW-0547">Nucleotide-binding</keyword>
<name>A0A1I5HNQ2_9PSEU</name>
<dbReference type="SUPFAM" id="SSF52540">
    <property type="entry name" value="P-loop containing nucleoside triphosphate hydrolases"/>
    <property type="match status" value="1"/>
</dbReference>
<dbReference type="STRING" id="455193.SAMN05421805_11614"/>
<dbReference type="RefSeq" id="WP_093157405.1">
    <property type="nucleotide sequence ID" value="NZ_FOUP01000016.1"/>
</dbReference>
<dbReference type="Proteomes" id="UP000270697">
    <property type="component" value="Unassembled WGS sequence"/>
</dbReference>
<dbReference type="EMBL" id="RBXX01000002">
    <property type="protein sequence ID" value="RKT82416.1"/>
    <property type="molecule type" value="Genomic_DNA"/>
</dbReference>
<gene>
    <name evidence="4" type="ORF">ATL45_0663</name>
    <name evidence="5" type="ORF">SAMN05421805_11614</name>
</gene>
<sequence>MISGRADESAVITGLLRAARSGRGGALVIRGEAGIGKSALLHHLDDDGMRLLRGSGVEAEAELPYAGLHLLLRTAAHRFDELPAEQADALRTAFGPGGADRFLVGLAVLTLFGLLAAERPLLCVVDDAHWLDAASAEALLFAARRLDTEPVALLFAVREPHAPEFPAPGVPDLRLDGLDDAAADALLPADLLEDVRTRILAEARGNPLALLELPAIRTALGYEPAPPRTPVQRMLAARIAELPPRTRTLLLVAALADTDGAALVLDAAESLGASIEDLAPAERAGLLHLVGGTFVFGHPLLRSTACCGAEVPRRLEAHRALAGRLDRGRRAWHLAAATVQPDEEIAAELEESAAEVRRRGGYAAVAALYERAAALTPDRRQRGRRLIAAAKAAADAGRPERAAGFVADTAGILTDPVDLAEAAGVDALLAQDRGAQPYRALIEEAADVAARAPELAGHLLFRAAKNAWESGDLAAVVDAARIADALSRTNSDLVAALARAATGFQRLTSGGATDGVAAVREMRSALGPATGPPRKRVMIVWSHVWLGDFRTAHNLAAALANSCRAEGALGALPDAVAVLALAQMQLGMHDEAWASGTEGLRLAQELGHASAAGVLTVVLAHLAAVEGDDERCRSLLSDAREHGVPPVALRATRALNLADLAAGRPDAVVARADDIAAGLTRMDARNGLPDLVEAAVRTGRPERAQEPCDWYVDWATHIGRSWAAAIAQRCRALLSEDPEPHYAAAVRLHRDGDDVPFERARTELLYGEWLRRRHRRVDARVQLRSALEIFERLKARPWVERAREELRATGESRVRASQPRLTPQERQVVRLAATGLTNRDIGAQLFLSPRTVGYHLSNAYAKLGVTSRVELAHLPDLAV</sequence>
<dbReference type="EMBL" id="FOUP01000016">
    <property type="protein sequence ID" value="SFO49924.1"/>
    <property type="molecule type" value="Genomic_DNA"/>
</dbReference>